<dbReference type="Pfam" id="PF09747">
    <property type="entry name" value="CCD97-like_C"/>
    <property type="match status" value="2"/>
</dbReference>
<reference evidence="3" key="1">
    <citation type="submission" date="2023-06" db="EMBL/GenBank/DDBJ databases">
        <title>Genome-scale phylogeny and comparative genomics of the fungal order Sordariales.</title>
        <authorList>
            <consortium name="Lawrence Berkeley National Laboratory"/>
            <person name="Hensen N."/>
            <person name="Bonometti L."/>
            <person name="Westerberg I."/>
            <person name="Brannstrom I.O."/>
            <person name="Guillou S."/>
            <person name="Cros-Aarteil S."/>
            <person name="Calhoun S."/>
            <person name="Haridas S."/>
            <person name="Kuo A."/>
            <person name="Mondo S."/>
            <person name="Pangilinan J."/>
            <person name="Riley R."/>
            <person name="Labutti K."/>
            <person name="Andreopoulos B."/>
            <person name="Lipzen A."/>
            <person name="Chen C."/>
            <person name="Yanf M."/>
            <person name="Daum C."/>
            <person name="Ng V."/>
            <person name="Clum A."/>
            <person name="Steindorff A."/>
            <person name="Ohm R."/>
            <person name="Martin F."/>
            <person name="Silar P."/>
            <person name="Natvig D."/>
            <person name="Lalanne C."/>
            <person name="Gautier V."/>
            <person name="Ament-Velasquez S.L."/>
            <person name="Kruys A."/>
            <person name="Hutchinson M.I."/>
            <person name="Powell A.J."/>
            <person name="Barry K."/>
            <person name="Miller A.N."/>
            <person name="Grigoriev I.V."/>
            <person name="Debuchy R."/>
            <person name="Gladieux P."/>
            <person name="Thoren M.H."/>
            <person name="Johannesson H."/>
        </authorList>
    </citation>
    <scope>NUCLEOTIDE SEQUENCE</scope>
    <source>
        <strain evidence="3">8032-3</strain>
    </source>
</reference>
<organism evidence="3 4">
    <name type="scientific">Phialemonium atrogriseum</name>
    <dbReference type="NCBI Taxonomy" id="1093897"/>
    <lineage>
        <taxon>Eukaryota</taxon>
        <taxon>Fungi</taxon>
        <taxon>Dikarya</taxon>
        <taxon>Ascomycota</taxon>
        <taxon>Pezizomycotina</taxon>
        <taxon>Sordariomycetes</taxon>
        <taxon>Sordariomycetidae</taxon>
        <taxon>Cephalothecales</taxon>
        <taxon>Cephalothecaceae</taxon>
        <taxon>Phialemonium</taxon>
    </lineage>
</organism>
<evidence type="ECO:0000256" key="1">
    <source>
        <dbReference type="SAM" id="MobiDB-lite"/>
    </source>
</evidence>
<feature type="compositionally biased region" description="Low complexity" evidence="1">
    <location>
        <begin position="117"/>
        <end position="133"/>
    </location>
</feature>
<dbReference type="Proteomes" id="UP001244011">
    <property type="component" value="Unassembled WGS sequence"/>
</dbReference>
<evidence type="ECO:0000313" key="3">
    <source>
        <dbReference type="EMBL" id="KAK1768959.1"/>
    </source>
</evidence>
<feature type="compositionally biased region" description="Acidic residues" evidence="1">
    <location>
        <begin position="214"/>
        <end position="224"/>
    </location>
</feature>
<name>A0AAJ0FNF9_9PEZI</name>
<feature type="compositionally biased region" description="Basic and acidic residues" evidence="1">
    <location>
        <begin position="225"/>
        <end position="236"/>
    </location>
</feature>
<protein>
    <submittedName>
        <fullName evidence="3">Coiled-coil domain-protein</fullName>
    </submittedName>
</protein>
<dbReference type="AlphaFoldDB" id="A0AAJ0FNF9"/>
<gene>
    <name evidence="3" type="ORF">QBC33DRAFT_367349</name>
</gene>
<dbReference type="PANTHER" id="PTHR31840">
    <property type="entry name" value="COILED-COIL DOMAIN-CONTAINING PROTEIN 97"/>
    <property type="match status" value="1"/>
</dbReference>
<dbReference type="InterPro" id="IPR040233">
    <property type="entry name" value="CCD97-like_C"/>
</dbReference>
<keyword evidence="4" id="KW-1185">Reference proteome</keyword>
<proteinExistence type="predicted"/>
<dbReference type="GeneID" id="85307151"/>
<sequence>MAPRFDSPPPTPNSFSRPKPRPPKSPAQVAQIRVRNRRREYLERNPEYLKSAEHEFADPLLYDSLIRSFHTPAEREAEGRAKGYSRTLEISLLRGEARLAKLASEAGGGGDDDDTRPAGPAAGAMAPPATGFALDADIAPAPTTREEGRERWEAFVRDRFVAGRDDEFEYRAVDEDDDLDVLERMDLEEAWFDDETPDWASGAGEGARGGEQVAEVEVEEEEEEVGRGSRPERILHGETGVQDF</sequence>
<dbReference type="RefSeq" id="XP_060285172.1">
    <property type="nucleotide sequence ID" value="XM_060423964.1"/>
</dbReference>
<feature type="domain" description="CCD97-like C-terminal" evidence="2">
    <location>
        <begin position="140"/>
        <end position="195"/>
    </location>
</feature>
<feature type="region of interest" description="Disordered" evidence="1">
    <location>
        <begin position="103"/>
        <end position="133"/>
    </location>
</feature>
<dbReference type="InterPro" id="IPR018613">
    <property type="entry name" value="Ccdc97-like"/>
</dbReference>
<dbReference type="EMBL" id="MU839004">
    <property type="protein sequence ID" value="KAK1768959.1"/>
    <property type="molecule type" value="Genomic_DNA"/>
</dbReference>
<comment type="caution">
    <text evidence="3">The sequence shown here is derived from an EMBL/GenBank/DDBJ whole genome shotgun (WGS) entry which is preliminary data.</text>
</comment>
<feature type="compositionally biased region" description="Pro residues" evidence="1">
    <location>
        <begin position="1"/>
        <end position="12"/>
    </location>
</feature>
<feature type="domain" description="CCD97-like C-terminal" evidence="2">
    <location>
        <begin position="36"/>
        <end position="100"/>
    </location>
</feature>
<accession>A0AAJ0FNF9</accession>
<dbReference type="PANTHER" id="PTHR31840:SF1">
    <property type="entry name" value="COILED-COIL DOMAIN-CONTAINING PROTEIN 97"/>
    <property type="match status" value="1"/>
</dbReference>
<evidence type="ECO:0000313" key="4">
    <source>
        <dbReference type="Proteomes" id="UP001244011"/>
    </source>
</evidence>
<feature type="region of interest" description="Disordered" evidence="1">
    <location>
        <begin position="194"/>
        <end position="244"/>
    </location>
</feature>
<feature type="region of interest" description="Disordered" evidence="1">
    <location>
        <begin position="1"/>
        <end position="36"/>
    </location>
</feature>
<evidence type="ECO:0000259" key="2">
    <source>
        <dbReference type="Pfam" id="PF09747"/>
    </source>
</evidence>